<evidence type="ECO:0000256" key="1">
    <source>
        <dbReference type="ARBA" id="ARBA00010759"/>
    </source>
</evidence>
<dbReference type="SUPFAM" id="SSF56420">
    <property type="entry name" value="Peptide deformylase"/>
    <property type="match status" value="1"/>
</dbReference>
<dbReference type="PRINTS" id="PR01576">
    <property type="entry name" value="PDEFORMYLASE"/>
</dbReference>
<evidence type="ECO:0000256" key="2">
    <source>
        <dbReference type="HAMAP-Rule" id="MF_00163"/>
    </source>
</evidence>
<dbReference type="Pfam" id="PF01327">
    <property type="entry name" value="Pep_deformylase"/>
    <property type="match status" value="1"/>
</dbReference>
<gene>
    <name evidence="3" type="ORF">DKG74_07805</name>
</gene>
<organism evidence="3 4">
    <name type="scientific">Zavarzinia aquatilis</name>
    <dbReference type="NCBI Taxonomy" id="2211142"/>
    <lineage>
        <taxon>Bacteria</taxon>
        <taxon>Pseudomonadati</taxon>
        <taxon>Pseudomonadota</taxon>
        <taxon>Alphaproteobacteria</taxon>
        <taxon>Rhodospirillales</taxon>
        <taxon>Zavarziniaceae</taxon>
        <taxon>Zavarzinia</taxon>
    </lineage>
</organism>
<feature type="active site" evidence="2">
    <location>
        <position position="133"/>
    </location>
</feature>
<evidence type="ECO:0000313" key="3">
    <source>
        <dbReference type="EMBL" id="PWR24698.1"/>
    </source>
</evidence>
<dbReference type="PIRSF" id="PIRSF004749">
    <property type="entry name" value="Pep_def"/>
    <property type="match status" value="1"/>
</dbReference>
<evidence type="ECO:0000313" key="4">
    <source>
        <dbReference type="Proteomes" id="UP000245461"/>
    </source>
</evidence>
<sequence length="168" mass="18357">MPIRPILRFPDPLLRQKAGSVSDFGPGLAALAADLTETMIEAGGVGITAPHVGVMQRLVVLKLGDAPVEVFVNPDITWTSDDVVTRDEGSVSMPGVVDAVTRPARIRLTWADLSGAPHEGEAEGWRATCLLHEVDQLDGIFWLQRLSRLRRDKVVRRYEKIRRLGGGA</sequence>
<dbReference type="OrthoDB" id="9804313at2"/>
<dbReference type="RefSeq" id="WP_109904386.1">
    <property type="nucleotide sequence ID" value="NZ_QGLE01000003.1"/>
</dbReference>
<protein>
    <recommendedName>
        <fullName evidence="2">Peptide deformylase-like</fullName>
    </recommendedName>
    <alternativeName>
        <fullName evidence="2">Polypeptide deformylase-like</fullName>
    </alternativeName>
</protein>
<dbReference type="InterPro" id="IPR023635">
    <property type="entry name" value="Peptide_deformylase"/>
</dbReference>
<dbReference type="InterPro" id="IPR036821">
    <property type="entry name" value="Peptide_deformylase_sf"/>
</dbReference>
<keyword evidence="4" id="KW-1185">Reference proteome</keyword>
<dbReference type="CDD" id="cd00487">
    <property type="entry name" value="Pep_deformylase"/>
    <property type="match status" value="1"/>
</dbReference>
<reference evidence="3 4" key="1">
    <citation type="submission" date="2018-05" db="EMBL/GenBank/DDBJ databases">
        <title>Zavarzinia sp. HR-AS.</title>
        <authorList>
            <person name="Lee Y."/>
            <person name="Jeon C.O."/>
        </authorList>
    </citation>
    <scope>NUCLEOTIDE SEQUENCE [LARGE SCALE GENOMIC DNA]</scope>
    <source>
        <strain evidence="3 4">HR-AS</strain>
    </source>
</reference>
<dbReference type="NCBIfam" id="NF009484">
    <property type="entry name" value="PRK12846.1-5"/>
    <property type="match status" value="1"/>
</dbReference>
<dbReference type="Proteomes" id="UP000245461">
    <property type="component" value="Unassembled WGS sequence"/>
</dbReference>
<proteinExistence type="inferred from homology"/>
<accession>A0A317ECF0</accession>
<dbReference type="PANTHER" id="PTHR10458:SF22">
    <property type="entry name" value="PEPTIDE DEFORMYLASE"/>
    <property type="match status" value="1"/>
</dbReference>
<dbReference type="EMBL" id="QGLE01000003">
    <property type="protein sequence ID" value="PWR24698.1"/>
    <property type="molecule type" value="Genomic_DNA"/>
</dbReference>
<comment type="caution">
    <text evidence="3">The sequence shown here is derived from an EMBL/GenBank/DDBJ whole genome shotgun (WGS) entry which is preliminary data.</text>
</comment>
<dbReference type="Gene3D" id="3.90.45.10">
    <property type="entry name" value="Peptide deformylase"/>
    <property type="match status" value="1"/>
</dbReference>
<comment type="similarity">
    <text evidence="1 2">Belongs to the polypeptide deformylase family.</text>
</comment>
<dbReference type="GO" id="GO:0042586">
    <property type="term" value="F:peptide deformylase activity"/>
    <property type="evidence" value="ECO:0007669"/>
    <property type="project" value="InterPro"/>
</dbReference>
<name>A0A317ECF0_9PROT</name>
<comment type="caution">
    <text evidence="2">Lacks conserved residue(s) required for the propagation of feature annotation.</text>
</comment>
<dbReference type="PANTHER" id="PTHR10458">
    <property type="entry name" value="PEPTIDE DEFORMYLASE"/>
    <property type="match status" value="1"/>
</dbReference>
<dbReference type="AlphaFoldDB" id="A0A317ECF0"/>
<dbReference type="HAMAP" id="MF_00163">
    <property type="entry name" value="Pep_deformylase"/>
    <property type="match status" value="1"/>
</dbReference>